<gene>
    <name evidence="1" type="ordered locus">Pcal_0050</name>
</gene>
<dbReference type="GeneID" id="4908219"/>
<dbReference type="RefSeq" id="WP_011848747.1">
    <property type="nucleotide sequence ID" value="NC_009073.1"/>
</dbReference>
<dbReference type="Proteomes" id="UP000001431">
    <property type="component" value="Chromosome"/>
</dbReference>
<keyword evidence="2" id="KW-1185">Reference proteome</keyword>
<dbReference type="HOGENOM" id="CLU_174519_0_0_2"/>
<accession>A3MS73</accession>
<dbReference type="EMBL" id="CP000561">
    <property type="protein sequence ID" value="ABO07490.1"/>
    <property type="molecule type" value="Genomic_DNA"/>
</dbReference>
<evidence type="ECO:0000313" key="2">
    <source>
        <dbReference type="Proteomes" id="UP000001431"/>
    </source>
</evidence>
<organism evidence="1 2">
    <name type="scientific">Pyrobaculum calidifontis (strain DSM 21063 / JCM 11548 / VA1)</name>
    <dbReference type="NCBI Taxonomy" id="410359"/>
    <lineage>
        <taxon>Archaea</taxon>
        <taxon>Thermoproteota</taxon>
        <taxon>Thermoprotei</taxon>
        <taxon>Thermoproteales</taxon>
        <taxon>Thermoproteaceae</taxon>
        <taxon>Pyrobaculum</taxon>
    </lineage>
</organism>
<evidence type="ECO:0000313" key="1">
    <source>
        <dbReference type="EMBL" id="ABO07490.1"/>
    </source>
</evidence>
<dbReference type="KEGG" id="pcl:Pcal_0050"/>
<dbReference type="OrthoDB" id="28084at2157"/>
<sequence length="103" mass="11483">MHKRGHTLKVQFTGDKVVVGDREIDIRGARPIDLMLAALAYGIGARYIDATGEPFEMECHIEGYQITCTTKCTGQEEKCLVYQTLTKGLLKLLCVKEPPSLQQ</sequence>
<dbReference type="eggNOG" id="arCOG05465">
    <property type="taxonomic scope" value="Archaea"/>
</dbReference>
<reference evidence="1" key="1">
    <citation type="submission" date="2007-02" db="EMBL/GenBank/DDBJ databases">
        <title>Complete sequence of Pyrobaculum calidifontis JCM 11548.</title>
        <authorList>
            <consortium name="US DOE Joint Genome Institute"/>
            <person name="Copeland A."/>
            <person name="Lucas S."/>
            <person name="Lapidus A."/>
            <person name="Barry K."/>
            <person name="Glavina del Rio T."/>
            <person name="Dalin E."/>
            <person name="Tice H."/>
            <person name="Pitluck S."/>
            <person name="Chain P."/>
            <person name="Malfatti S."/>
            <person name="Shin M."/>
            <person name="Vergez L."/>
            <person name="Schmutz J."/>
            <person name="Larimer F."/>
            <person name="Land M."/>
            <person name="Hauser L."/>
            <person name="Kyrpides N."/>
            <person name="Mikhailova N."/>
            <person name="Cozen A.E."/>
            <person name="Fitz-Gibbon S.T."/>
            <person name="House C.H."/>
            <person name="Saltikov C."/>
            <person name="Lowe T.M."/>
            <person name="Richardson P."/>
        </authorList>
    </citation>
    <scope>NUCLEOTIDE SEQUENCE [LARGE SCALE GENOMIC DNA]</scope>
    <source>
        <strain evidence="1">JCM 11548</strain>
    </source>
</reference>
<proteinExistence type="predicted"/>
<dbReference type="STRING" id="410359.Pcal_0050"/>
<protein>
    <submittedName>
        <fullName evidence="1">Uncharacterized protein</fullName>
    </submittedName>
</protein>
<dbReference type="AlphaFoldDB" id="A3MS73"/>
<name>A3MS73_PYRCJ</name>